<accession>A0A0U1QMC7</accession>
<dbReference type="OrthoDB" id="2680562at2"/>
<name>A0A0U1QMC7_9BACL</name>
<evidence type="ECO:0000313" key="1">
    <source>
        <dbReference type="EMBL" id="KLI01958.1"/>
    </source>
</evidence>
<sequence>MGATMMNKRKPPVTTDTLNFLRHNVYNVSDLTRKNKLTEILQKFVHPTEEVFVVENAKNKDAKAAIISLSYFEELLRYKEAIDQAADELVETEAMKRLNDDSPKLKFAEAFSNDVFDFNEVIKESKD</sequence>
<protein>
    <recommendedName>
        <fullName evidence="3">Antitoxin</fullName>
    </recommendedName>
</protein>
<dbReference type="Proteomes" id="UP000035553">
    <property type="component" value="Unassembled WGS sequence"/>
</dbReference>
<reference evidence="1 2" key="1">
    <citation type="journal article" date="2011" name="J. Bacteriol.">
        <title>Draft genome sequence of Sporolactobacillus inulinus strain CASD, an efficient D-lactic acid-producing bacterium with high-concentration lactate tolerance capability.</title>
        <authorList>
            <person name="Yu B."/>
            <person name="Su F."/>
            <person name="Wang L."/>
            <person name="Xu K."/>
            <person name="Zhao B."/>
            <person name="Xu P."/>
        </authorList>
    </citation>
    <scope>NUCLEOTIDE SEQUENCE [LARGE SCALE GENOMIC DNA]</scope>
    <source>
        <strain evidence="1 2">CASD</strain>
    </source>
</reference>
<dbReference type="EMBL" id="AFVQ02000148">
    <property type="protein sequence ID" value="KLI01958.1"/>
    <property type="molecule type" value="Genomic_DNA"/>
</dbReference>
<evidence type="ECO:0008006" key="3">
    <source>
        <dbReference type="Google" id="ProtNLM"/>
    </source>
</evidence>
<gene>
    <name evidence="1" type="ORF">SINU_10665</name>
</gene>
<dbReference type="RefSeq" id="WP_010026065.1">
    <property type="nucleotide sequence ID" value="NZ_AFVQ02000148.1"/>
</dbReference>
<evidence type="ECO:0000313" key="2">
    <source>
        <dbReference type="Proteomes" id="UP000035553"/>
    </source>
</evidence>
<keyword evidence="2" id="KW-1185">Reference proteome</keyword>
<dbReference type="AlphaFoldDB" id="A0A0U1QMC7"/>
<comment type="caution">
    <text evidence="1">The sequence shown here is derived from an EMBL/GenBank/DDBJ whole genome shotgun (WGS) entry which is preliminary data.</text>
</comment>
<organism evidence="1 2">
    <name type="scientific">Sporolactobacillus inulinus CASD</name>
    <dbReference type="NCBI Taxonomy" id="1069536"/>
    <lineage>
        <taxon>Bacteria</taxon>
        <taxon>Bacillati</taxon>
        <taxon>Bacillota</taxon>
        <taxon>Bacilli</taxon>
        <taxon>Bacillales</taxon>
        <taxon>Sporolactobacillaceae</taxon>
        <taxon>Sporolactobacillus</taxon>
    </lineage>
</organism>
<proteinExistence type="predicted"/>